<reference evidence="1" key="1">
    <citation type="submission" date="2022-03" db="EMBL/GenBank/DDBJ databases">
        <title>De novo assembled genomes of Belliella spp. (Cyclobacteriaceae) strains.</title>
        <authorList>
            <person name="Szabo A."/>
            <person name="Korponai K."/>
            <person name="Felfoldi T."/>
        </authorList>
    </citation>
    <scope>NUCLEOTIDE SEQUENCE</scope>
    <source>
        <strain evidence="1">DSM 107340</strain>
    </source>
</reference>
<name>A0ABS9UT89_9BACT</name>
<sequence length="215" mass="24731">MNDYKSEIEILLDSLDKSANSNTAWLHFNINSPSTFDINAFLLKQLQTGFFHFTLVESDINRGWEHYVSSFLSKNCKDNMIMLQRPGTTWNGRTELEINSISTDNAKELLVDLLTGERIHFSKSPLGTQLDKAEAEKLVDNFVKYIKTHKSRELTFYNIAPNFLWTTEDCFNSDNDNTRLGYFESNGRDLVLGVLSNDMEMNILELNILMTNGYC</sequence>
<comment type="caution">
    <text evidence="1">The sequence shown here is derived from an EMBL/GenBank/DDBJ whole genome shotgun (WGS) entry which is preliminary data.</text>
</comment>
<accession>A0ABS9UT89</accession>
<dbReference type="Proteomes" id="UP001165488">
    <property type="component" value="Unassembled WGS sequence"/>
</dbReference>
<organism evidence="1 2">
    <name type="scientific">Belliella calami</name>
    <dbReference type="NCBI Taxonomy" id="2923436"/>
    <lineage>
        <taxon>Bacteria</taxon>
        <taxon>Pseudomonadati</taxon>
        <taxon>Bacteroidota</taxon>
        <taxon>Cytophagia</taxon>
        <taxon>Cytophagales</taxon>
        <taxon>Cyclobacteriaceae</taxon>
        <taxon>Belliella</taxon>
    </lineage>
</organism>
<dbReference type="EMBL" id="JAKZGS010000019">
    <property type="protein sequence ID" value="MCH7399709.1"/>
    <property type="molecule type" value="Genomic_DNA"/>
</dbReference>
<dbReference type="RefSeq" id="WP_241276204.1">
    <property type="nucleotide sequence ID" value="NZ_JAKZGS010000019.1"/>
</dbReference>
<keyword evidence="2" id="KW-1185">Reference proteome</keyword>
<gene>
    <name evidence="1" type="ORF">MM236_17060</name>
</gene>
<proteinExistence type="predicted"/>
<protein>
    <submittedName>
        <fullName evidence="1">Uncharacterized protein</fullName>
    </submittedName>
</protein>
<evidence type="ECO:0000313" key="1">
    <source>
        <dbReference type="EMBL" id="MCH7399709.1"/>
    </source>
</evidence>
<evidence type="ECO:0000313" key="2">
    <source>
        <dbReference type="Proteomes" id="UP001165488"/>
    </source>
</evidence>